<gene>
    <name evidence="5" type="primary">ssuB1</name>
    <name evidence="5" type="ORF">DB44_BX00030</name>
</gene>
<dbReference type="SMART" id="SM00382">
    <property type="entry name" value="AAA"/>
    <property type="match status" value="1"/>
</dbReference>
<name>A0A0C1H635_9BACT</name>
<dbReference type="InterPro" id="IPR017871">
    <property type="entry name" value="ABC_transporter-like_CS"/>
</dbReference>
<comment type="caution">
    <text evidence="5">The sequence shown here is derived from an EMBL/GenBank/DDBJ whole genome shotgun (WGS) entry which is preliminary data.</text>
</comment>
<dbReference type="InterPro" id="IPR003439">
    <property type="entry name" value="ABC_transporter-like_ATP-bd"/>
</dbReference>
<dbReference type="InterPro" id="IPR027417">
    <property type="entry name" value="P-loop_NTPase"/>
</dbReference>
<dbReference type="EC" id="3.6.3.-" evidence="5"/>
<evidence type="ECO:0000259" key="4">
    <source>
        <dbReference type="PROSITE" id="PS50893"/>
    </source>
</evidence>
<protein>
    <submittedName>
        <fullName evidence="5">Aliphatic sulfonates import ATP-binding protein SsuB 1</fullName>
        <ecNumber evidence="5">3.6.3.-</ecNumber>
    </submittedName>
</protein>
<dbReference type="Gene3D" id="3.40.50.300">
    <property type="entry name" value="P-loop containing nucleotide triphosphate hydrolases"/>
    <property type="match status" value="1"/>
</dbReference>
<evidence type="ECO:0000256" key="2">
    <source>
        <dbReference type="ARBA" id="ARBA00022741"/>
    </source>
</evidence>
<reference evidence="5 6" key="1">
    <citation type="journal article" date="2014" name="Mol. Biol. Evol.">
        <title>Massive expansion of Ubiquitination-related gene families within the Chlamydiae.</title>
        <authorList>
            <person name="Domman D."/>
            <person name="Collingro A."/>
            <person name="Lagkouvardos I."/>
            <person name="Gehre L."/>
            <person name="Weinmaier T."/>
            <person name="Rattei T."/>
            <person name="Subtil A."/>
            <person name="Horn M."/>
        </authorList>
    </citation>
    <scope>NUCLEOTIDE SEQUENCE [LARGE SCALE GENOMIC DNA]</scope>
    <source>
        <strain evidence="5 6">EI2</strain>
    </source>
</reference>
<dbReference type="GO" id="GO:0005524">
    <property type="term" value="F:ATP binding"/>
    <property type="evidence" value="ECO:0007669"/>
    <property type="project" value="UniProtKB-KW"/>
</dbReference>
<dbReference type="GO" id="GO:0016887">
    <property type="term" value="F:ATP hydrolysis activity"/>
    <property type="evidence" value="ECO:0007669"/>
    <property type="project" value="InterPro"/>
</dbReference>
<dbReference type="PATRIC" id="fig|362787.3.peg.660"/>
<organism evidence="5 6">
    <name type="scientific">Candidatus Protochlamydia amoebophila</name>
    <dbReference type="NCBI Taxonomy" id="362787"/>
    <lineage>
        <taxon>Bacteria</taxon>
        <taxon>Pseudomonadati</taxon>
        <taxon>Chlamydiota</taxon>
        <taxon>Chlamydiia</taxon>
        <taxon>Parachlamydiales</taxon>
        <taxon>Parachlamydiaceae</taxon>
        <taxon>Candidatus Protochlamydia</taxon>
    </lineage>
</organism>
<keyword evidence="1" id="KW-0813">Transport</keyword>
<proteinExistence type="predicted"/>
<dbReference type="InterPro" id="IPR003593">
    <property type="entry name" value="AAA+_ATPase"/>
</dbReference>
<feature type="domain" description="ABC transporter" evidence="4">
    <location>
        <begin position="7"/>
        <end position="234"/>
    </location>
</feature>
<evidence type="ECO:0000256" key="3">
    <source>
        <dbReference type="ARBA" id="ARBA00022840"/>
    </source>
</evidence>
<keyword evidence="2" id="KW-0547">Nucleotide-binding</keyword>
<dbReference type="Pfam" id="PF00005">
    <property type="entry name" value="ABC_tran"/>
    <property type="match status" value="1"/>
</dbReference>
<accession>A0A0C1H635</accession>
<keyword evidence="5" id="KW-0378">Hydrolase</keyword>
<dbReference type="Proteomes" id="UP000031465">
    <property type="component" value="Unassembled WGS sequence"/>
</dbReference>
<dbReference type="EMBL" id="JSAN01000044">
    <property type="protein sequence ID" value="KIC72934.1"/>
    <property type="molecule type" value="Genomic_DNA"/>
</dbReference>
<sequence>MLPIMCLIIKNISFSYPNHSLLKNVALTLKQGEIGTLIGASGSGKSTLFKLLVGLLPLQEGAFYAMGHSQAYEYFAYMTQQDLLLPWRTVLENVILISELGPKSTNLQEVKENALKLLTEMGLKNFIHYYPEQLSGGMRQRVSLARALLLKKPILLLDEPFGALDTGLREHLYSLLHEIRDKYGTTILLVTHDFRDAISLSDHLFLLAHQHIQKDWILSTDIKSDFTKMNYLQSELRQHLNYCLSTNFNS</sequence>
<dbReference type="InterPro" id="IPR050166">
    <property type="entry name" value="ABC_transporter_ATP-bind"/>
</dbReference>
<dbReference type="PANTHER" id="PTHR42788:SF2">
    <property type="entry name" value="ABC TRANSPORTER ATP-BINDING PROTEIN"/>
    <property type="match status" value="1"/>
</dbReference>
<dbReference type="PROSITE" id="PS00211">
    <property type="entry name" value="ABC_TRANSPORTER_1"/>
    <property type="match status" value="1"/>
</dbReference>
<dbReference type="AlphaFoldDB" id="A0A0C1H635"/>
<dbReference type="PROSITE" id="PS50893">
    <property type="entry name" value="ABC_TRANSPORTER_2"/>
    <property type="match status" value="1"/>
</dbReference>
<dbReference type="SUPFAM" id="SSF52540">
    <property type="entry name" value="P-loop containing nucleoside triphosphate hydrolases"/>
    <property type="match status" value="1"/>
</dbReference>
<evidence type="ECO:0000256" key="1">
    <source>
        <dbReference type="ARBA" id="ARBA00022448"/>
    </source>
</evidence>
<dbReference type="PANTHER" id="PTHR42788">
    <property type="entry name" value="TAURINE IMPORT ATP-BINDING PROTEIN-RELATED"/>
    <property type="match status" value="1"/>
</dbReference>
<evidence type="ECO:0000313" key="6">
    <source>
        <dbReference type="Proteomes" id="UP000031465"/>
    </source>
</evidence>
<keyword evidence="3 5" id="KW-0067">ATP-binding</keyword>
<evidence type="ECO:0000313" key="5">
    <source>
        <dbReference type="EMBL" id="KIC72934.1"/>
    </source>
</evidence>